<sequence>MPDFEAGYFTIFLICLISSILISKLYKSSPLPQSPFRLPIIGHLHLLITRHPHQTFHKLSSRYGPVFRLSLGSTPCIVVSTPETAKEIFKTHDSSFLGRPYNSVVSYLSYGDKGIVFAPYGSYWKFCKKMIVTELLNGRTLDFLYPVRQDERTRFIKKLSQNAKEGKSVKLEVELLKLTTNVISRMFMSKRCSEEEDEAENITKIIADSTEIVGKFNISDHIWFCKNLDLQGLGKKSKDIHRRFDALVERITREHEEARKQKTGGMKDLLNILLDISEDENMDIKLTRENIKAFLQDVLSAGSDTSAITIEWALAELINHPNVMKKAVEEIDQVVGKNRLVQESDIQNLPYLQSIVKESFRLHPSAPLILRLSTRESTVGGYHIPANTVVFVNVWSLGRDPAHWERPLEFRPERFAGTDMDVRGQDFGLLPFGGGRRMCPGITLGLHNVHTTLGAMIQCFEWKAGKNGDLPTVDMEEGVGVTLPRANPLVCVPVARLEPIPLPV</sequence>
<protein>
    <submittedName>
        <fullName evidence="1">Uncharacterized protein</fullName>
    </submittedName>
</protein>
<proteinExistence type="predicted"/>
<keyword evidence="2" id="KW-1185">Reference proteome</keyword>
<dbReference type="EMBL" id="CM042025">
    <property type="protein sequence ID" value="KAI3806503.1"/>
    <property type="molecule type" value="Genomic_DNA"/>
</dbReference>
<organism evidence="1 2">
    <name type="scientific">Smallanthus sonchifolius</name>
    <dbReference type="NCBI Taxonomy" id="185202"/>
    <lineage>
        <taxon>Eukaryota</taxon>
        <taxon>Viridiplantae</taxon>
        <taxon>Streptophyta</taxon>
        <taxon>Embryophyta</taxon>
        <taxon>Tracheophyta</taxon>
        <taxon>Spermatophyta</taxon>
        <taxon>Magnoliopsida</taxon>
        <taxon>eudicotyledons</taxon>
        <taxon>Gunneridae</taxon>
        <taxon>Pentapetalae</taxon>
        <taxon>asterids</taxon>
        <taxon>campanulids</taxon>
        <taxon>Asterales</taxon>
        <taxon>Asteraceae</taxon>
        <taxon>Asteroideae</taxon>
        <taxon>Heliantheae alliance</taxon>
        <taxon>Millerieae</taxon>
        <taxon>Smallanthus</taxon>
    </lineage>
</organism>
<reference evidence="1 2" key="2">
    <citation type="journal article" date="2022" name="Mol. Ecol. Resour.">
        <title>The genomes of chicory, endive, great burdock and yacon provide insights into Asteraceae paleo-polyploidization history and plant inulin production.</title>
        <authorList>
            <person name="Fan W."/>
            <person name="Wang S."/>
            <person name="Wang H."/>
            <person name="Wang A."/>
            <person name="Jiang F."/>
            <person name="Liu H."/>
            <person name="Zhao H."/>
            <person name="Xu D."/>
            <person name="Zhang Y."/>
        </authorList>
    </citation>
    <scope>NUCLEOTIDE SEQUENCE [LARGE SCALE GENOMIC DNA]</scope>
    <source>
        <strain evidence="2">cv. Yunnan</strain>
        <tissue evidence="1">Leaves</tissue>
    </source>
</reference>
<reference evidence="2" key="1">
    <citation type="journal article" date="2022" name="Mol. Ecol. Resour.">
        <title>The genomes of chicory, endive, great burdock and yacon provide insights into Asteraceae palaeo-polyploidization history and plant inulin production.</title>
        <authorList>
            <person name="Fan W."/>
            <person name="Wang S."/>
            <person name="Wang H."/>
            <person name="Wang A."/>
            <person name="Jiang F."/>
            <person name="Liu H."/>
            <person name="Zhao H."/>
            <person name="Xu D."/>
            <person name="Zhang Y."/>
        </authorList>
    </citation>
    <scope>NUCLEOTIDE SEQUENCE [LARGE SCALE GENOMIC DNA]</scope>
    <source>
        <strain evidence="2">cv. Yunnan</strain>
    </source>
</reference>
<dbReference type="Proteomes" id="UP001056120">
    <property type="component" value="Linkage Group LG08"/>
</dbReference>
<name>A0ACB9IFP7_9ASTR</name>
<comment type="caution">
    <text evidence="1">The sequence shown here is derived from an EMBL/GenBank/DDBJ whole genome shotgun (WGS) entry which is preliminary data.</text>
</comment>
<evidence type="ECO:0000313" key="1">
    <source>
        <dbReference type="EMBL" id="KAI3806503.1"/>
    </source>
</evidence>
<accession>A0ACB9IFP7</accession>
<gene>
    <name evidence="1" type="ORF">L1987_22410</name>
</gene>
<evidence type="ECO:0000313" key="2">
    <source>
        <dbReference type="Proteomes" id="UP001056120"/>
    </source>
</evidence>